<dbReference type="InterPro" id="IPR013424">
    <property type="entry name" value="Ice-binding_C"/>
</dbReference>
<feature type="domain" description="Ice-binding protein C-terminal" evidence="2">
    <location>
        <begin position="160"/>
        <end position="185"/>
    </location>
</feature>
<feature type="signal peptide" evidence="1">
    <location>
        <begin position="1"/>
        <end position="20"/>
    </location>
</feature>
<dbReference type="NCBIfam" id="NF035944">
    <property type="entry name" value="PEPxxWA-CTERM"/>
    <property type="match status" value="1"/>
</dbReference>
<dbReference type="RefSeq" id="WP_204199822.1">
    <property type="nucleotide sequence ID" value="NZ_JAFEMC010000004.1"/>
</dbReference>
<gene>
    <name evidence="3" type="ORF">ILT43_15205</name>
</gene>
<organism evidence="3 4">
    <name type="scientific">Sphingomonas longa</name>
    <dbReference type="NCBI Taxonomy" id="2778730"/>
    <lineage>
        <taxon>Bacteria</taxon>
        <taxon>Pseudomonadati</taxon>
        <taxon>Pseudomonadota</taxon>
        <taxon>Alphaproteobacteria</taxon>
        <taxon>Sphingomonadales</taxon>
        <taxon>Sphingomonadaceae</taxon>
        <taxon>Sphingomonas</taxon>
    </lineage>
</organism>
<evidence type="ECO:0000313" key="4">
    <source>
        <dbReference type="Proteomes" id="UP000763641"/>
    </source>
</evidence>
<comment type="caution">
    <text evidence="3">The sequence shown here is derived from an EMBL/GenBank/DDBJ whole genome shotgun (WGS) entry which is preliminary data.</text>
</comment>
<accession>A0ABS2DB57</accession>
<dbReference type="Pfam" id="PF07589">
    <property type="entry name" value="PEP-CTERM"/>
    <property type="match status" value="1"/>
</dbReference>
<evidence type="ECO:0000256" key="1">
    <source>
        <dbReference type="SAM" id="SignalP"/>
    </source>
</evidence>
<dbReference type="EMBL" id="JAFEMC010000004">
    <property type="protein sequence ID" value="MBM6577728.1"/>
    <property type="molecule type" value="Genomic_DNA"/>
</dbReference>
<dbReference type="NCBIfam" id="TIGR02595">
    <property type="entry name" value="PEP_CTERM"/>
    <property type="match status" value="1"/>
</dbReference>
<name>A0ABS2DB57_9SPHN</name>
<feature type="chain" id="PRO_5045756504" evidence="1">
    <location>
        <begin position="21"/>
        <end position="193"/>
    </location>
</feature>
<dbReference type="Proteomes" id="UP000763641">
    <property type="component" value="Unassembled WGS sequence"/>
</dbReference>
<protein>
    <submittedName>
        <fullName evidence="3">PEPxxWA-CTERM sorting domain-containing protein</fullName>
    </submittedName>
</protein>
<evidence type="ECO:0000259" key="2">
    <source>
        <dbReference type="Pfam" id="PF07589"/>
    </source>
</evidence>
<reference evidence="3 4" key="1">
    <citation type="submission" date="2020-12" db="EMBL/GenBank/DDBJ databases">
        <title>Sphingomonas sp.</title>
        <authorList>
            <person name="Kim M.K."/>
        </authorList>
    </citation>
    <scope>NUCLEOTIDE SEQUENCE [LARGE SCALE GENOMIC DNA]</scope>
    <source>
        <strain evidence="3 4">BT552</strain>
    </source>
</reference>
<sequence length="193" mass="20053">MTLSAKSIMLAAASTMFVMAASTAAATPIITNIGADLSTSPYTFTYMGSSFTFGSNGQLFTGPITVSTANGGEINTTFGEPSAYFPDRGTVSFGPGMNFAAFPTETAIRFSNGENYFGLRAVTNTGTFYGFAYSSDNILNTIGFETVADATITATTMAGAVPEPATWAMMIGGIGMVGGAMRRRRVSTKVSFA</sequence>
<evidence type="ECO:0000313" key="3">
    <source>
        <dbReference type="EMBL" id="MBM6577728.1"/>
    </source>
</evidence>
<keyword evidence="1" id="KW-0732">Signal</keyword>
<proteinExistence type="predicted"/>
<keyword evidence="4" id="KW-1185">Reference proteome</keyword>